<sequence length="220" mass="25487">MKYVNANELLMFLKPPVTRLSVFVAETVDAALIMCANAFPKMEEEFQTTIDFPTFKFQLLKTMSEFIETCREQEETSLKNPRGHVEEARYVNAHINVSLWPKHIQKNNGENFFIIAYCTAYGDIMFRYLMDCGIKAETAQQLASQSLLSLAKWIDENCIKKCEYECIRRNESNGYCALCSFMIQPMPCPKKNEISYVRCGLSEDEINCKREETLIDKVMM</sequence>
<evidence type="ECO:0000313" key="2">
    <source>
        <dbReference type="Proteomes" id="UP000515856"/>
    </source>
</evidence>
<dbReference type="EMBL" id="CP060636">
    <property type="protein sequence ID" value="QNM14140.1"/>
    <property type="molecule type" value="Genomic_DNA"/>
</dbReference>
<gene>
    <name evidence="1" type="ORF">H9Q80_09495</name>
</gene>
<reference evidence="1 2" key="1">
    <citation type="submission" date="2020-08" db="EMBL/GenBank/DDBJ databases">
        <authorList>
            <person name="Liu C."/>
            <person name="Sun Q."/>
        </authorList>
    </citation>
    <scope>NUCLEOTIDE SEQUENCE [LARGE SCALE GENOMIC DNA]</scope>
    <source>
        <strain evidence="1 2">NSJ-61</strain>
    </source>
</reference>
<dbReference type="KEGG" id="ehn:H9Q80_09495"/>
<dbReference type="AlphaFoldDB" id="A0A7G9GTK8"/>
<protein>
    <submittedName>
        <fullName evidence="1">Uncharacterized protein</fullName>
    </submittedName>
</protein>
<dbReference type="Proteomes" id="UP000515856">
    <property type="component" value="Chromosome"/>
</dbReference>
<name>A0A7G9GTK8_9FIRM</name>
<organism evidence="1 2">
    <name type="scientific">[Eubacterium] hominis</name>
    <dbReference type="NCBI Taxonomy" id="2764325"/>
    <lineage>
        <taxon>Bacteria</taxon>
        <taxon>Bacillati</taxon>
        <taxon>Bacillota</taxon>
        <taxon>Erysipelotrichia</taxon>
        <taxon>Erysipelotrichales</taxon>
        <taxon>Erysipelotrichaceae</taxon>
        <taxon>Amedibacillus</taxon>
    </lineage>
</organism>
<keyword evidence="2" id="KW-1185">Reference proteome</keyword>
<proteinExistence type="predicted"/>
<evidence type="ECO:0000313" key="1">
    <source>
        <dbReference type="EMBL" id="QNM14140.1"/>
    </source>
</evidence>
<accession>A0A7G9GTK8</accession>
<dbReference type="RefSeq" id="WP_117455685.1">
    <property type="nucleotide sequence ID" value="NZ_CP060636.1"/>
</dbReference>